<evidence type="ECO:0000313" key="3">
    <source>
        <dbReference type="EMBL" id="MST33040.1"/>
    </source>
</evidence>
<dbReference type="Gene3D" id="3.40.190.10">
    <property type="entry name" value="Periplasmic binding protein-like II"/>
    <property type="match status" value="1"/>
</dbReference>
<feature type="region of interest" description="Disordered" evidence="1">
    <location>
        <begin position="1"/>
        <end position="22"/>
    </location>
</feature>
<name>A0ABW9QT73_9ACTN</name>
<dbReference type="Proteomes" id="UP000437736">
    <property type="component" value="Unassembled WGS sequence"/>
</dbReference>
<dbReference type="Gene3D" id="3.10.105.10">
    <property type="entry name" value="Dipeptide-binding Protein, Domain 3"/>
    <property type="match status" value="1"/>
</dbReference>
<evidence type="ECO:0000256" key="1">
    <source>
        <dbReference type="SAM" id="MobiDB-lite"/>
    </source>
</evidence>
<gene>
    <name evidence="3" type="ORF">GHK86_09950</name>
</gene>
<dbReference type="EMBL" id="WJHE01000464">
    <property type="protein sequence ID" value="MST33040.1"/>
    <property type="molecule type" value="Genomic_DNA"/>
</dbReference>
<keyword evidence="4" id="KW-1185">Reference proteome</keyword>
<dbReference type="SUPFAM" id="SSF53850">
    <property type="entry name" value="Periplasmic binding protein-like II"/>
    <property type="match status" value="1"/>
</dbReference>
<protein>
    <recommendedName>
        <fullName evidence="2">Solute-binding protein family 5 domain-containing protein</fullName>
    </recommendedName>
</protein>
<evidence type="ECO:0000313" key="4">
    <source>
        <dbReference type="Proteomes" id="UP000437736"/>
    </source>
</evidence>
<feature type="domain" description="Solute-binding protein family 5" evidence="2">
    <location>
        <begin position="157"/>
        <end position="568"/>
    </location>
</feature>
<reference evidence="3 4" key="1">
    <citation type="submission" date="2019-11" db="EMBL/GenBank/DDBJ databases">
        <title>Acidiferrimicrobium australis gen. nov., sp. nov., an acidophilic and obligately heterotrophic, member of the Actinobacteria that catalyses dissimilatory oxido- reduction of iron isolated from metal-rich acidic water in Chile.</title>
        <authorList>
            <person name="Gonzalez D."/>
            <person name="Huber K."/>
            <person name="Hedrich S."/>
            <person name="Rojas-Villalobos C."/>
            <person name="Quatrini R."/>
            <person name="Dinamarca M.A."/>
            <person name="Schwarz A."/>
            <person name="Canales C."/>
            <person name="Nancucheo I."/>
        </authorList>
    </citation>
    <scope>NUCLEOTIDE SEQUENCE [LARGE SCALE GENOMIC DNA]</scope>
    <source>
        <strain evidence="3 4">USS-CCA1</strain>
    </source>
</reference>
<dbReference type="Pfam" id="PF00496">
    <property type="entry name" value="SBP_bac_5"/>
    <property type="match status" value="1"/>
</dbReference>
<dbReference type="InterPro" id="IPR000914">
    <property type="entry name" value="SBP_5_dom"/>
</dbReference>
<accession>A0ABW9QT73</accession>
<evidence type="ECO:0000259" key="2">
    <source>
        <dbReference type="Pfam" id="PF00496"/>
    </source>
</evidence>
<proteinExistence type="predicted"/>
<organism evidence="3 4">
    <name type="scientific">Acidiferrimicrobium australe</name>
    <dbReference type="NCBI Taxonomy" id="2664430"/>
    <lineage>
        <taxon>Bacteria</taxon>
        <taxon>Bacillati</taxon>
        <taxon>Actinomycetota</taxon>
        <taxon>Acidimicrobiia</taxon>
        <taxon>Acidimicrobiales</taxon>
        <taxon>Acidimicrobiaceae</taxon>
        <taxon>Acidiferrimicrobium</taxon>
    </lineage>
</organism>
<sequence length="659" mass="69876">MDSLTGHLVPDNGGKPRRMGRRSRWLTAGATVGALALALSACGSSGNSSPSSSSGGGSKTTGASGSNTAGSHVAGVKGLFGTLPSAGTPTNGGTITIGQLKGDTPTYAMPIVPSAVDTVYTAPDFVDLYNQPLLWSPNGASVSIDPSLSMLQGSPKYTTSGGNQTVTFTLKSWKWSNGSPVTGANVVEMIDVAKAGIEESPANWGNYTQGQFPMNVTSASASGNTVTLHLKGTWNPTWFTDNQIELMYAFPPQWAVTKTGGPQVNYAVPANAKAIYNYLNKQASDLATFGTNPLWKISDGPMVLNSFTPANSDFTMTPNPDYVVKGHISKLSFITYTSDQAQFNNLQSGSLDIGQLSTDVVPELPRIEHNYSVYGLPDFGFTAGFYNFEDTTNNFDKVVGQLYFRQALAHLTDQAGDVRGVYHGAAAPSYGDIPAIPSNPYTPSNARQDPYPFSVSAASKLLSSHGWKVKPGGVTTCVKPGTASDECGAGIPAGQQLKFPYAYDTTNPANQNQSIALASEARQVGIDFQLQASTFNHLISVDNDVSAPSTKNKWAIVDFGGFTNSLYPTTNGIFNTGGSFNLGGYKSATANALINKTVYGTNPQAATNEASYMTKNLPVIFFPNPDLIDAVSNKIGGAQKSWLDMTQYTLTPEYWYIKK</sequence>
<feature type="region of interest" description="Disordered" evidence="1">
    <location>
        <begin position="45"/>
        <end position="69"/>
    </location>
</feature>
<feature type="compositionally biased region" description="Low complexity" evidence="1">
    <location>
        <begin position="60"/>
        <end position="69"/>
    </location>
</feature>
<comment type="caution">
    <text evidence="3">The sequence shown here is derived from an EMBL/GenBank/DDBJ whole genome shotgun (WGS) entry which is preliminary data.</text>
</comment>